<protein>
    <recommendedName>
        <fullName evidence="10">Signal recognition particle 14 kDa protein</fullName>
    </recommendedName>
</protein>
<name>A0A0C9V6X5_9AGAM</name>
<feature type="compositionally biased region" description="Basic residues" evidence="7">
    <location>
        <begin position="114"/>
        <end position="123"/>
    </location>
</feature>
<dbReference type="Gene3D" id="3.30.720.10">
    <property type="entry name" value="Signal recognition particle alu RNA binding heterodimer, srp9/1"/>
    <property type="match status" value="1"/>
</dbReference>
<feature type="region of interest" description="Disordered" evidence="7">
    <location>
        <begin position="106"/>
        <end position="145"/>
    </location>
</feature>
<dbReference type="GO" id="GO:0005786">
    <property type="term" value="C:signal recognition particle, endoplasmic reticulum targeting"/>
    <property type="evidence" value="ECO:0007669"/>
    <property type="project" value="UniProtKB-KW"/>
</dbReference>
<feature type="compositionally biased region" description="Basic and acidic residues" evidence="7">
    <location>
        <begin position="128"/>
        <end position="145"/>
    </location>
</feature>
<dbReference type="HOGENOM" id="CLU_094309_0_1_1"/>
<sequence>GAVWLTHKRLTHDGEDTKMSVGEHDASTQYLCLIRVTNGNNGNFTTHVRPPLLPLSCPHPDLPKFHAAYGALLKSSLGTLRKRDKKLQKLRAEAVAKRKARLASPVVVTGPKRGNGRWKRQRLAKAAMKQEEARERAVKREEGKV</sequence>
<evidence type="ECO:0000256" key="5">
    <source>
        <dbReference type="ARBA" id="ARBA00023135"/>
    </source>
</evidence>
<evidence type="ECO:0000256" key="6">
    <source>
        <dbReference type="ARBA" id="ARBA00023274"/>
    </source>
</evidence>
<keyword evidence="4" id="KW-0694">RNA-binding</keyword>
<dbReference type="GO" id="GO:0006614">
    <property type="term" value="P:SRP-dependent cotranslational protein targeting to membrane"/>
    <property type="evidence" value="ECO:0007669"/>
    <property type="project" value="InterPro"/>
</dbReference>
<gene>
    <name evidence="8" type="ORF">HYDPIDRAFT_96560</name>
</gene>
<keyword evidence="9" id="KW-1185">Reference proteome</keyword>
<dbReference type="OrthoDB" id="19209at2759"/>
<dbReference type="EMBL" id="KN839862">
    <property type="protein sequence ID" value="KIJ61389.1"/>
    <property type="molecule type" value="Genomic_DNA"/>
</dbReference>
<dbReference type="SUPFAM" id="SSF54762">
    <property type="entry name" value="Signal recognition particle alu RNA binding heterodimer, SRP9/14"/>
    <property type="match status" value="1"/>
</dbReference>
<feature type="non-terminal residue" evidence="8">
    <location>
        <position position="145"/>
    </location>
</feature>
<evidence type="ECO:0000313" key="8">
    <source>
        <dbReference type="EMBL" id="KIJ61389.1"/>
    </source>
</evidence>
<evidence type="ECO:0000256" key="2">
    <source>
        <dbReference type="ARBA" id="ARBA00010349"/>
    </source>
</evidence>
<comment type="similarity">
    <text evidence="2">Belongs to the SRP14 family.</text>
</comment>
<dbReference type="GO" id="GO:0008312">
    <property type="term" value="F:7S RNA binding"/>
    <property type="evidence" value="ECO:0007669"/>
    <property type="project" value="InterPro"/>
</dbReference>
<dbReference type="InterPro" id="IPR003210">
    <property type="entry name" value="Signal_recog_particle_SRP14"/>
</dbReference>
<accession>A0A0C9V6X5</accession>
<dbReference type="GO" id="GO:0030942">
    <property type="term" value="F:endoplasmic reticulum signal peptide binding"/>
    <property type="evidence" value="ECO:0007669"/>
    <property type="project" value="InterPro"/>
</dbReference>
<keyword evidence="5" id="KW-0733">Signal recognition particle</keyword>
<keyword evidence="6" id="KW-0687">Ribonucleoprotein</keyword>
<dbReference type="InterPro" id="IPR009018">
    <property type="entry name" value="Signal_recog_particle_SRP9/14"/>
</dbReference>
<proteinExistence type="inferred from homology"/>
<evidence type="ECO:0000256" key="4">
    <source>
        <dbReference type="ARBA" id="ARBA00022884"/>
    </source>
</evidence>
<dbReference type="Proteomes" id="UP000053820">
    <property type="component" value="Unassembled WGS sequence"/>
</dbReference>
<comment type="subcellular location">
    <subcellularLocation>
        <location evidence="1">Cytoplasm</location>
    </subcellularLocation>
</comment>
<evidence type="ECO:0000256" key="3">
    <source>
        <dbReference type="ARBA" id="ARBA00022490"/>
    </source>
</evidence>
<evidence type="ECO:0000256" key="7">
    <source>
        <dbReference type="SAM" id="MobiDB-lite"/>
    </source>
</evidence>
<evidence type="ECO:0000256" key="1">
    <source>
        <dbReference type="ARBA" id="ARBA00004496"/>
    </source>
</evidence>
<evidence type="ECO:0000313" key="9">
    <source>
        <dbReference type="Proteomes" id="UP000053820"/>
    </source>
</evidence>
<keyword evidence="3" id="KW-0963">Cytoplasm</keyword>
<dbReference type="AlphaFoldDB" id="A0A0C9V6X5"/>
<reference evidence="8 9" key="1">
    <citation type="submission" date="2014-04" db="EMBL/GenBank/DDBJ databases">
        <title>Evolutionary Origins and Diversification of the Mycorrhizal Mutualists.</title>
        <authorList>
            <consortium name="DOE Joint Genome Institute"/>
            <consortium name="Mycorrhizal Genomics Consortium"/>
            <person name="Kohler A."/>
            <person name="Kuo A."/>
            <person name="Nagy L.G."/>
            <person name="Floudas D."/>
            <person name="Copeland A."/>
            <person name="Barry K.W."/>
            <person name="Cichocki N."/>
            <person name="Veneault-Fourrey C."/>
            <person name="LaButti K."/>
            <person name="Lindquist E.A."/>
            <person name="Lipzen A."/>
            <person name="Lundell T."/>
            <person name="Morin E."/>
            <person name="Murat C."/>
            <person name="Riley R."/>
            <person name="Ohm R."/>
            <person name="Sun H."/>
            <person name="Tunlid A."/>
            <person name="Henrissat B."/>
            <person name="Grigoriev I.V."/>
            <person name="Hibbett D.S."/>
            <person name="Martin F."/>
        </authorList>
    </citation>
    <scope>NUCLEOTIDE SEQUENCE [LARGE SCALE GENOMIC DNA]</scope>
    <source>
        <strain evidence="8 9">MD-312</strain>
    </source>
</reference>
<dbReference type="Pfam" id="PF02290">
    <property type="entry name" value="SRP14"/>
    <property type="match status" value="1"/>
</dbReference>
<organism evidence="8 9">
    <name type="scientific">Hydnomerulius pinastri MD-312</name>
    <dbReference type="NCBI Taxonomy" id="994086"/>
    <lineage>
        <taxon>Eukaryota</taxon>
        <taxon>Fungi</taxon>
        <taxon>Dikarya</taxon>
        <taxon>Basidiomycota</taxon>
        <taxon>Agaricomycotina</taxon>
        <taxon>Agaricomycetes</taxon>
        <taxon>Agaricomycetidae</taxon>
        <taxon>Boletales</taxon>
        <taxon>Boletales incertae sedis</taxon>
        <taxon>Leucogyrophana</taxon>
    </lineage>
</organism>
<evidence type="ECO:0008006" key="10">
    <source>
        <dbReference type="Google" id="ProtNLM"/>
    </source>
</evidence>